<keyword evidence="3" id="KW-1185">Reference proteome</keyword>
<feature type="compositionally biased region" description="Low complexity" evidence="1">
    <location>
        <begin position="56"/>
        <end position="84"/>
    </location>
</feature>
<evidence type="ECO:0000313" key="2">
    <source>
        <dbReference type="EMBL" id="MFD1322462.1"/>
    </source>
</evidence>
<proteinExistence type="predicted"/>
<comment type="caution">
    <text evidence="2">The sequence shown here is derived from an EMBL/GenBank/DDBJ whole genome shotgun (WGS) entry which is preliminary data.</text>
</comment>
<organism evidence="2 3">
    <name type="scientific">Micromonospora sonneratiae</name>
    <dbReference type="NCBI Taxonomy" id="1184706"/>
    <lineage>
        <taxon>Bacteria</taxon>
        <taxon>Bacillati</taxon>
        <taxon>Actinomycetota</taxon>
        <taxon>Actinomycetes</taxon>
        <taxon>Micromonosporales</taxon>
        <taxon>Micromonosporaceae</taxon>
        <taxon>Micromonospora</taxon>
    </lineage>
</organism>
<evidence type="ECO:0000256" key="1">
    <source>
        <dbReference type="SAM" id="MobiDB-lite"/>
    </source>
</evidence>
<dbReference type="EMBL" id="JBHTMP010000020">
    <property type="protein sequence ID" value="MFD1322462.1"/>
    <property type="molecule type" value="Genomic_DNA"/>
</dbReference>
<dbReference type="RefSeq" id="WP_377571508.1">
    <property type="nucleotide sequence ID" value="NZ_JBHTMP010000020.1"/>
</dbReference>
<keyword evidence="2" id="KW-0969">Cilium</keyword>
<protein>
    <submittedName>
        <fullName evidence="2">Flagellar biosynthesis protein FlgA</fullName>
    </submittedName>
</protein>
<accession>A0ABW3YDD4</accession>
<keyword evidence="2" id="KW-0282">Flagellum</keyword>
<gene>
    <name evidence="2" type="ORF">ACFQ4H_15295</name>
</gene>
<feature type="region of interest" description="Disordered" evidence="1">
    <location>
        <begin position="49"/>
        <end position="94"/>
    </location>
</feature>
<sequence length="190" mass="19157">MMLGSRQRQREPTLRPARWPVLPRGAALLRMTLVAALLALAAGVLYAREPSPSSCPASKPTTGPSGTTPDPASKNSTSENSTSEDPAAAPGRLAVPAGTVGVPVRLAEPAALTIVRPGVRVDLLAVSSAGGGAGGSPEPTLVASRALVLDVLGGAAADGTSALYLALPPEQAQRAVGMPEGVRFMIIVRA</sequence>
<keyword evidence="2" id="KW-0966">Cell projection</keyword>
<reference evidence="3" key="1">
    <citation type="journal article" date="2019" name="Int. J. Syst. Evol. Microbiol.">
        <title>The Global Catalogue of Microorganisms (GCM) 10K type strain sequencing project: providing services to taxonomists for standard genome sequencing and annotation.</title>
        <authorList>
            <consortium name="The Broad Institute Genomics Platform"/>
            <consortium name="The Broad Institute Genome Sequencing Center for Infectious Disease"/>
            <person name="Wu L."/>
            <person name="Ma J."/>
        </authorList>
    </citation>
    <scope>NUCLEOTIDE SEQUENCE [LARGE SCALE GENOMIC DNA]</scope>
    <source>
        <strain evidence="3">JCM 31037</strain>
    </source>
</reference>
<name>A0ABW3YDD4_9ACTN</name>
<dbReference type="Proteomes" id="UP001597260">
    <property type="component" value="Unassembled WGS sequence"/>
</dbReference>
<evidence type="ECO:0000313" key="3">
    <source>
        <dbReference type="Proteomes" id="UP001597260"/>
    </source>
</evidence>